<comment type="caution">
    <text evidence="2">The sequence shown here is derived from an EMBL/GenBank/DDBJ whole genome shotgun (WGS) entry which is preliminary data.</text>
</comment>
<name>A0A0F9F244_9ZZZZ</name>
<protein>
    <recommendedName>
        <fullName evidence="3">Transmembrane protein</fullName>
    </recommendedName>
</protein>
<evidence type="ECO:0000313" key="2">
    <source>
        <dbReference type="EMBL" id="KKL45147.1"/>
    </source>
</evidence>
<dbReference type="EMBL" id="LAZR01034495">
    <property type="protein sequence ID" value="KKL45147.1"/>
    <property type="molecule type" value="Genomic_DNA"/>
</dbReference>
<reference evidence="2" key="1">
    <citation type="journal article" date="2015" name="Nature">
        <title>Complex archaea that bridge the gap between prokaryotes and eukaryotes.</title>
        <authorList>
            <person name="Spang A."/>
            <person name="Saw J.H."/>
            <person name="Jorgensen S.L."/>
            <person name="Zaremba-Niedzwiedzka K."/>
            <person name="Martijn J."/>
            <person name="Lind A.E."/>
            <person name="van Eijk R."/>
            <person name="Schleper C."/>
            <person name="Guy L."/>
            <person name="Ettema T.J."/>
        </authorList>
    </citation>
    <scope>NUCLEOTIDE SEQUENCE</scope>
</reference>
<keyword evidence="1" id="KW-1133">Transmembrane helix</keyword>
<gene>
    <name evidence="2" type="ORF">LCGC14_2358640</name>
</gene>
<keyword evidence="1" id="KW-0812">Transmembrane</keyword>
<evidence type="ECO:0008006" key="3">
    <source>
        <dbReference type="Google" id="ProtNLM"/>
    </source>
</evidence>
<evidence type="ECO:0000256" key="1">
    <source>
        <dbReference type="SAM" id="Phobius"/>
    </source>
</evidence>
<accession>A0A0F9F244</accession>
<keyword evidence="1" id="KW-0472">Membrane</keyword>
<sequence length="91" mass="10477">MDKEYIIALIVGFFIILISIGFIIYENSQTERYTLSDYSCEQLKESLVDGLCVVQSTSTMFNFCFELEEVDASLKYRDCSSNINKESKDET</sequence>
<dbReference type="AlphaFoldDB" id="A0A0F9F244"/>
<feature type="transmembrane region" description="Helical" evidence="1">
    <location>
        <begin position="6"/>
        <end position="25"/>
    </location>
</feature>
<proteinExistence type="predicted"/>
<organism evidence="2">
    <name type="scientific">marine sediment metagenome</name>
    <dbReference type="NCBI Taxonomy" id="412755"/>
    <lineage>
        <taxon>unclassified sequences</taxon>
        <taxon>metagenomes</taxon>
        <taxon>ecological metagenomes</taxon>
    </lineage>
</organism>